<dbReference type="GO" id="GO:0005524">
    <property type="term" value="F:ATP binding"/>
    <property type="evidence" value="ECO:0007669"/>
    <property type="project" value="UniProtKB-KW"/>
</dbReference>
<name>A0A4S3JWJ9_9EURO</name>
<evidence type="ECO:0000256" key="2">
    <source>
        <dbReference type="ARBA" id="ARBA00022692"/>
    </source>
</evidence>
<gene>
    <name evidence="8" type="ORF">EYZ11_000737</name>
</gene>
<organism evidence="8 9">
    <name type="scientific">Aspergillus tanneri</name>
    <dbReference type="NCBI Taxonomy" id="1220188"/>
    <lineage>
        <taxon>Eukaryota</taxon>
        <taxon>Fungi</taxon>
        <taxon>Dikarya</taxon>
        <taxon>Ascomycota</taxon>
        <taxon>Pezizomycotina</taxon>
        <taxon>Eurotiomycetes</taxon>
        <taxon>Eurotiomycetidae</taxon>
        <taxon>Eurotiales</taxon>
        <taxon>Aspergillaceae</taxon>
        <taxon>Aspergillus</taxon>
        <taxon>Aspergillus subgen. Circumdati</taxon>
    </lineage>
</organism>
<proteinExistence type="predicted"/>
<dbReference type="Proteomes" id="UP000308092">
    <property type="component" value="Unassembled WGS sequence"/>
</dbReference>
<dbReference type="InterPro" id="IPR018303">
    <property type="entry name" value="ATPase_P-typ_P_site"/>
</dbReference>
<evidence type="ECO:0000313" key="9">
    <source>
        <dbReference type="Proteomes" id="UP000308092"/>
    </source>
</evidence>
<dbReference type="PROSITE" id="PS00154">
    <property type="entry name" value="ATPASE_E1_E2"/>
    <property type="match status" value="1"/>
</dbReference>
<accession>A0A4S3JWJ9</accession>
<dbReference type="PANTHER" id="PTHR42861">
    <property type="entry name" value="CALCIUM-TRANSPORTING ATPASE"/>
    <property type="match status" value="1"/>
</dbReference>
<evidence type="ECO:0000256" key="6">
    <source>
        <dbReference type="ARBA" id="ARBA00022989"/>
    </source>
</evidence>
<evidence type="ECO:0000313" key="8">
    <source>
        <dbReference type="EMBL" id="THC99807.1"/>
    </source>
</evidence>
<dbReference type="Gene3D" id="3.40.1110.10">
    <property type="entry name" value="Calcium-transporting ATPase, cytoplasmic domain N"/>
    <property type="match status" value="1"/>
</dbReference>
<comment type="subcellular location">
    <subcellularLocation>
        <location evidence="1">Membrane</location>
        <topology evidence="1">Multi-pass membrane protein</topology>
    </subcellularLocation>
</comment>
<keyword evidence="7" id="KW-0472">Membrane</keyword>
<dbReference type="InterPro" id="IPR023299">
    <property type="entry name" value="ATPase_P-typ_cyto_dom_N"/>
</dbReference>
<dbReference type="EMBL" id="SOSA01000011">
    <property type="protein sequence ID" value="THC99807.1"/>
    <property type="molecule type" value="Genomic_DNA"/>
</dbReference>
<dbReference type="SUPFAM" id="SSF81665">
    <property type="entry name" value="Calcium ATPase, transmembrane domain M"/>
    <property type="match status" value="1"/>
</dbReference>
<keyword evidence="5" id="KW-1278">Translocase</keyword>
<evidence type="ECO:0000256" key="7">
    <source>
        <dbReference type="ARBA" id="ARBA00023136"/>
    </source>
</evidence>
<protein>
    <submittedName>
        <fullName evidence="8">Uncharacterized protein</fullName>
    </submittedName>
</protein>
<dbReference type="STRING" id="1220188.A0A4S3JWJ9"/>
<evidence type="ECO:0000256" key="4">
    <source>
        <dbReference type="ARBA" id="ARBA00022840"/>
    </source>
</evidence>
<dbReference type="GO" id="GO:0016020">
    <property type="term" value="C:membrane"/>
    <property type="evidence" value="ECO:0007669"/>
    <property type="project" value="UniProtKB-SubCell"/>
</dbReference>
<keyword evidence="3" id="KW-0547">Nucleotide-binding</keyword>
<keyword evidence="4" id="KW-0067">ATP-binding</keyword>
<sequence length="124" mass="13429">MAVGTKRMLQQNVIVRKLNSLEALGLVTDICSDKTGTLTQGKMVVKKARIPSRGTYSVGSNKPSNPTVAETSLALAAPTQFDEMKEETTLEACMAKLSHVYKSEQGEWRAVTVERPGCCVEPEG</sequence>
<keyword evidence="9" id="KW-1185">Reference proteome</keyword>
<keyword evidence="6" id="KW-1133">Transmembrane helix</keyword>
<evidence type="ECO:0000256" key="1">
    <source>
        <dbReference type="ARBA" id="ARBA00004141"/>
    </source>
</evidence>
<dbReference type="InterPro" id="IPR023214">
    <property type="entry name" value="HAD_sf"/>
</dbReference>
<dbReference type="Gene3D" id="1.20.1110.10">
    <property type="entry name" value="Calcium-transporting ATPase, transmembrane domain"/>
    <property type="match status" value="1"/>
</dbReference>
<keyword evidence="2" id="KW-0812">Transmembrane</keyword>
<dbReference type="VEuPathDB" id="FungiDB:EYZ11_000737"/>
<dbReference type="InterPro" id="IPR023298">
    <property type="entry name" value="ATPase_P-typ_TM_dom_sf"/>
</dbReference>
<evidence type="ECO:0000256" key="5">
    <source>
        <dbReference type="ARBA" id="ARBA00022967"/>
    </source>
</evidence>
<evidence type="ECO:0000256" key="3">
    <source>
        <dbReference type="ARBA" id="ARBA00022741"/>
    </source>
</evidence>
<dbReference type="AlphaFoldDB" id="A0A4S3JWJ9"/>
<dbReference type="Gene3D" id="3.40.50.1000">
    <property type="entry name" value="HAD superfamily/HAD-like"/>
    <property type="match status" value="1"/>
</dbReference>
<reference evidence="8 9" key="1">
    <citation type="submission" date="2019-03" db="EMBL/GenBank/DDBJ databases">
        <title>The genome sequence of a newly discovered highly antifungal drug resistant Aspergillus species, Aspergillus tanneri NIH 1004.</title>
        <authorList>
            <person name="Mounaud S."/>
            <person name="Singh I."/>
            <person name="Joardar V."/>
            <person name="Pakala S."/>
            <person name="Pakala S."/>
            <person name="Venepally P."/>
            <person name="Hoover J."/>
            <person name="Nierman W."/>
            <person name="Chung J."/>
            <person name="Losada L."/>
        </authorList>
    </citation>
    <scope>NUCLEOTIDE SEQUENCE [LARGE SCALE GENOMIC DNA]</scope>
    <source>
        <strain evidence="8 9">NIH1004</strain>
    </source>
</reference>
<dbReference type="FunFam" id="3.40.50.1000:FF:000001">
    <property type="entry name" value="Phospholipid-transporting ATPase IC"/>
    <property type="match status" value="1"/>
</dbReference>
<comment type="caution">
    <text evidence="8">The sequence shown here is derived from an EMBL/GenBank/DDBJ whole genome shotgun (WGS) entry which is preliminary data.</text>
</comment>